<sequence length="173" mass="19314">MNLKIKLSLSLLIIGIVNTALALTVNQWQLSPQGFGPIKIGMTLDEAAKIQGVQFSGNKPDVYEDESCYSETIKGIKQVSFMVSDGKIVRISVSSPTIQTSKGIHVGDSEEKVQSLYGSQLKIEPHRYEEKGHYLTFVENPKKLAIRFESNGKQITRIYAGRDPEVYYVEDCL</sequence>
<evidence type="ECO:0000313" key="2">
    <source>
        <dbReference type="EMBL" id="WED42031.1"/>
    </source>
</evidence>
<feature type="chain" id="PRO_5046211977" evidence="1">
    <location>
        <begin position="23"/>
        <end position="173"/>
    </location>
</feature>
<keyword evidence="1" id="KW-0732">Signal</keyword>
<protein>
    <submittedName>
        <fullName evidence="2">Uncharacterized protein</fullName>
    </submittedName>
</protein>
<dbReference type="EMBL" id="CP119078">
    <property type="protein sequence ID" value="WED42031.1"/>
    <property type="molecule type" value="Genomic_DNA"/>
</dbReference>
<proteinExistence type="predicted"/>
<accession>A0ABY8AQH6</accession>
<name>A0ABY8AQH6_9GAMM</name>
<evidence type="ECO:0000256" key="1">
    <source>
        <dbReference type="SAM" id="SignalP"/>
    </source>
</evidence>
<feature type="signal peptide" evidence="1">
    <location>
        <begin position="1"/>
        <end position="22"/>
    </location>
</feature>
<dbReference type="RefSeq" id="WP_275087855.1">
    <property type="nucleotide sequence ID" value="NZ_CP119078.1"/>
</dbReference>
<keyword evidence="3" id="KW-1185">Reference proteome</keyword>
<gene>
    <name evidence="2" type="ORF">PXX05_08805</name>
</gene>
<dbReference type="Proteomes" id="UP001222087">
    <property type="component" value="Chromosome"/>
</dbReference>
<evidence type="ECO:0000313" key="3">
    <source>
        <dbReference type="Proteomes" id="UP001222087"/>
    </source>
</evidence>
<reference evidence="2 3" key="1">
    <citation type="submission" date="2023-02" db="EMBL/GenBank/DDBJ databases">
        <title>Genome Sequence of L. cardiaca H63T.</title>
        <authorList>
            <person name="Lopez A.E."/>
            <person name="Cianciotto N.P."/>
        </authorList>
    </citation>
    <scope>NUCLEOTIDE SEQUENCE [LARGE SCALE GENOMIC DNA]</scope>
    <source>
        <strain evidence="2 3">H63</strain>
    </source>
</reference>
<organism evidence="2 3">
    <name type="scientific">Legionella cardiaca</name>
    <dbReference type="NCBI Taxonomy" id="1071983"/>
    <lineage>
        <taxon>Bacteria</taxon>
        <taxon>Pseudomonadati</taxon>
        <taxon>Pseudomonadota</taxon>
        <taxon>Gammaproteobacteria</taxon>
        <taxon>Legionellales</taxon>
        <taxon>Legionellaceae</taxon>
        <taxon>Legionella</taxon>
    </lineage>
</organism>